<protein>
    <submittedName>
        <fullName evidence="2">Uncharacterized protein</fullName>
    </submittedName>
</protein>
<dbReference type="RefSeq" id="WP_252114497.1">
    <property type="nucleotide sequence ID" value="NZ_JAMSCK010000005.1"/>
</dbReference>
<organism evidence="2 3">
    <name type="scientific">Gramella jeungdoensis</name>
    <dbReference type="NCBI Taxonomy" id="708091"/>
    <lineage>
        <taxon>Bacteria</taxon>
        <taxon>Pseudomonadati</taxon>
        <taxon>Bacteroidota</taxon>
        <taxon>Flavobacteriia</taxon>
        <taxon>Flavobacteriales</taxon>
        <taxon>Flavobacteriaceae</taxon>
        <taxon>Christiangramia</taxon>
    </lineage>
</organism>
<proteinExistence type="predicted"/>
<reference evidence="2" key="1">
    <citation type="submission" date="2022-06" db="EMBL/GenBank/DDBJ databases">
        <title>Gramella sediminis sp. nov., isolated from deep-sea sediment of the Indian Ocean.</title>
        <authorList>
            <person name="Yang L."/>
        </authorList>
    </citation>
    <scope>NUCLEOTIDE SEQUENCE</scope>
    <source>
        <strain evidence="2">HMD3159</strain>
    </source>
</reference>
<name>A0ABT0Z3U5_9FLAO</name>
<evidence type="ECO:0000313" key="2">
    <source>
        <dbReference type="EMBL" id="MCM8570406.1"/>
    </source>
</evidence>
<dbReference type="EMBL" id="JAMSCK010000005">
    <property type="protein sequence ID" value="MCM8570406.1"/>
    <property type="molecule type" value="Genomic_DNA"/>
</dbReference>
<comment type="caution">
    <text evidence="2">The sequence shown here is derived from an EMBL/GenBank/DDBJ whole genome shotgun (WGS) entry which is preliminary data.</text>
</comment>
<evidence type="ECO:0000313" key="3">
    <source>
        <dbReference type="Proteomes" id="UP001155077"/>
    </source>
</evidence>
<evidence type="ECO:0000256" key="1">
    <source>
        <dbReference type="SAM" id="SignalP"/>
    </source>
</evidence>
<keyword evidence="3" id="KW-1185">Reference proteome</keyword>
<gene>
    <name evidence="2" type="ORF">NE848_13515</name>
</gene>
<dbReference type="Proteomes" id="UP001155077">
    <property type="component" value="Unassembled WGS sequence"/>
</dbReference>
<accession>A0ABT0Z3U5</accession>
<sequence>MLNRILFLMLFSSFLGVNAQQANPFMSDGGMVIFTKEKEPDHYTGSPYYEDDFKLGVIHDDKGRSMQVLMRYNAVEDVVVIRPKPDSEEEYVLPKLKSITYELGNYTYFIDNLNTNNGNIEAYFAKFYEGANSTFIGLPKVEVTPPQKARTGYEKDKPADIDVEMVYYLSLNGGQLQEVRLKEKDLKDLFKSDKMEEYFDKHKIKTEEDVVNMLKYFEDSI</sequence>
<feature type="chain" id="PRO_5046113307" evidence="1">
    <location>
        <begin position="20"/>
        <end position="221"/>
    </location>
</feature>
<feature type="signal peptide" evidence="1">
    <location>
        <begin position="1"/>
        <end position="19"/>
    </location>
</feature>
<keyword evidence="1" id="KW-0732">Signal</keyword>